<evidence type="ECO:0000313" key="3">
    <source>
        <dbReference type="Proteomes" id="UP001215598"/>
    </source>
</evidence>
<comment type="caution">
    <text evidence="2">The sequence shown here is derived from an EMBL/GenBank/DDBJ whole genome shotgun (WGS) entry which is preliminary data.</text>
</comment>
<keyword evidence="1" id="KW-0732">Signal</keyword>
<keyword evidence="3" id="KW-1185">Reference proteome</keyword>
<evidence type="ECO:0000313" key="2">
    <source>
        <dbReference type="EMBL" id="KAJ7785750.1"/>
    </source>
</evidence>
<proteinExistence type="predicted"/>
<dbReference type="EMBL" id="JARKIB010000001">
    <property type="protein sequence ID" value="KAJ7785750.1"/>
    <property type="molecule type" value="Genomic_DNA"/>
</dbReference>
<evidence type="ECO:0000256" key="1">
    <source>
        <dbReference type="SAM" id="SignalP"/>
    </source>
</evidence>
<gene>
    <name evidence="2" type="ORF">B0H16DRAFT_4025</name>
</gene>
<reference evidence="2" key="1">
    <citation type="submission" date="2023-03" db="EMBL/GenBank/DDBJ databases">
        <title>Massive genome expansion in bonnet fungi (Mycena s.s.) driven by repeated elements and novel gene families across ecological guilds.</title>
        <authorList>
            <consortium name="Lawrence Berkeley National Laboratory"/>
            <person name="Harder C.B."/>
            <person name="Miyauchi S."/>
            <person name="Viragh M."/>
            <person name="Kuo A."/>
            <person name="Thoen E."/>
            <person name="Andreopoulos B."/>
            <person name="Lu D."/>
            <person name="Skrede I."/>
            <person name="Drula E."/>
            <person name="Henrissat B."/>
            <person name="Morin E."/>
            <person name="Kohler A."/>
            <person name="Barry K."/>
            <person name="LaButti K."/>
            <person name="Morin E."/>
            <person name="Salamov A."/>
            <person name="Lipzen A."/>
            <person name="Mereny Z."/>
            <person name="Hegedus B."/>
            <person name="Baldrian P."/>
            <person name="Stursova M."/>
            <person name="Weitz H."/>
            <person name="Taylor A."/>
            <person name="Grigoriev I.V."/>
            <person name="Nagy L.G."/>
            <person name="Martin F."/>
            <person name="Kauserud H."/>
        </authorList>
    </citation>
    <scope>NUCLEOTIDE SEQUENCE</scope>
    <source>
        <strain evidence="2">CBHHK182m</strain>
    </source>
</reference>
<sequence>MLAQFVLLALAASQAQALATLTSASTSLGYLKAISYGKAIGYISKTLNANGEFEGVGAFTDATDVAHRMLVSLDESVTGPQSLVVENLAAADADWPFLGGIGGVNGTTIGSAGNYLLIGATTQTSPGVPALRCGNTFTDRTGKQRNCASAFWAYNATTSAVTPQWTNDDGSVIVGNIGYVDEAFIITGGIAQFEAVWEDSVEWLNLTLQTS</sequence>
<feature type="signal peptide" evidence="1">
    <location>
        <begin position="1"/>
        <end position="17"/>
    </location>
</feature>
<protein>
    <submittedName>
        <fullName evidence="2">Uncharacterized protein</fullName>
    </submittedName>
</protein>
<accession>A0AAD7KIP5</accession>
<organism evidence="2 3">
    <name type="scientific">Mycena metata</name>
    <dbReference type="NCBI Taxonomy" id="1033252"/>
    <lineage>
        <taxon>Eukaryota</taxon>
        <taxon>Fungi</taxon>
        <taxon>Dikarya</taxon>
        <taxon>Basidiomycota</taxon>
        <taxon>Agaricomycotina</taxon>
        <taxon>Agaricomycetes</taxon>
        <taxon>Agaricomycetidae</taxon>
        <taxon>Agaricales</taxon>
        <taxon>Marasmiineae</taxon>
        <taxon>Mycenaceae</taxon>
        <taxon>Mycena</taxon>
    </lineage>
</organism>
<dbReference type="AlphaFoldDB" id="A0AAD7KIP5"/>
<name>A0AAD7KIP5_9AGAR</name>
<dbReference type="Proteomes" id="UP001215598">
    <property type="component" value="Unassembled WGS sequence"/>
</dbReference>
<feature type="chain" id="PRO_5042047147" evidence="1">
    <location>
        <begin position="18"/>
        <end position="211"/>
    </location>
</feature>